<comment type="caution">
    <text evidence="9">The sequence shown here is derived from an EMBL/GenBank/DDBJ whole genome shotgun (WGS) entry which is preliminary data.</text>
</comment>
<keyword evidence="6" id="KW-0472">Membrane</keyword>
<feature type="compositionally biased region" description="Low complexity" evidence="7">
    <location>
        <begin position="322"/>
        <end position="349"/>
    </location>
</feature>
<dbReference type="Pfam" id="PF01145">
    <property type="entry name" value="Band_7"/>
    <property type="match status" value="1"/>
</dbReference>
<dbReference type="GO" id="GO:0098552">
    <property type="term" value="C:side of membrane"/>
    <property type="evidence" value="ECO:0007669"/>
    <property type="project" value="UniProtKB-ARBA"/>
</dbReference>
<evidence type="ECO:0000256" key="7">
    <source>
        <dbReference type="SAM" id="MobiDB-lite"/>
    </source>
</evidence>
<dbReference type="PRINTS" id="PR00721">
    <property type="entry name" value="STOMATIN"/>
</dbReference>
<dbReference type="InterPro" id="IPR050710">
    <property type="entry name" value="Band7/mec-2_domain"/>
</dbReference>
<evidence type="ECO:0000313" key="9">
    <source>
        <dbReference type="EMBL" id="NMO19522.1"/>
    </source>
</evidence>
<protein>
    <recommendedName>
        <fullName evidence="3">Protein QmcA</fullName>
    </recommendedName>
</protein>
<comment type="similarity">
    <text evidence="2">Belongs to the band 7/mec-2 family.</text>
</comment>
<evidence type="ECO:0000256" key="4">
    <source>
        <dbReference type="ARBA" id="ARBA00022692"/>
    </source>
</evidence>
<evidence type="ECO:0000256" key="5">
    <source>
        <dbReference type="ARBA" id="ARBA00022989"/>
    </source>
</evidence>
<dbReference type="PROSITE" id="PS01270">
    <property type="entry name" value="BAND_7"/>
    <property type="match status" value="1"/>
</dbReference>
<gene>
    <name evidence="9" type="ORF">HG543_32300</name>
</gene>
<dbReference type="Gene3D" id="3.30.479.30">
    <property type="entry name" value="Band 7 domain"/>
    <property type="match status" value="1"/>
</dbReference>
<evidence type="ECO:0000256" key="6">
    <source>
        <dbReference type="ARBA" id="ARBA00023136"/>
    </source>
</evidence>
<comment type="subcellular location">
    <subcellularLocation>
        <location evidence="1">Membrane</location>
        <topology evidence="1">Single-pass membrane protein</topology>
    </subcellularLocation>
</comment>
<keyword evidence="5" id="KW-1133">Transmembrane helix</keyword>
<dbReference type="CDD" id="cd08829">
    <property type="entry name" value="SPFH_paraslipin"/>
    <property type="match status" value="1"/>
</dbReference>
<keyword evidence="4" id="KW-0812">Transmembrane</keyword>
<dbReference type="FunFam" id="3.30.479.30:FF:000004">
    <property type="entry name" value="Putative membrane protease family, stomatin"/>
    <property type="match status" value="1"/>
</dbReference>
<reference evidence="9 10" key="1">
    <citation type="submission" date="2020-04" db="EMBL/GenBank/DDBJ databases">
        <title>Draft genome of Pyxidicoccus fallax type strain.</title>
        <authorList>
            <person name="Whitworth D.E."/>
        </authorList>
    </citation>
    <scope>NUCLEOTIDE SEQUENCE [LARGE SCALE GENOMIC DNA]</scope>
    <source>
        <strain evidence="9 10">DSM 14698</strain>
    </source>
</reference>
<dbReference type="GO" id="GO:0005886">
    <property type="term" value="C:plasma membrane"/>
    <property type="evidence" value="ECO:0007669"/>
    <property type="project" value="UniProtKB-ARBA"/>
</dbReference>
<evidence type="ECO:0000256" key="2">
    <source>
        <dbReference type="ARBA" id="ARBA00008164"/>
    </source>
</evidence>
<dbReference type="EMBL" id="JABBJJ010000190">
    <property type="protein sequence ID" value="NMO19522.1"/>
    <property type="molecule type" value="Genomic_DNA"/>
</dbReference>
<dbReference type="InterPro" id="IPR018080">
    <property type="entry name" value="Band_7/stomatin-like_CS"/>
</dbReference>
<dbReference type="RefSeq" id="WP_169348770.1">
    <property type="nucleotide sequence ID" value="NZ_JABBJJ010000190.1"/>
</dbReference>
<keyword evidence="10" id="KW-1185">Reference proteome</keyword>
<accession>A0A848LPE8</accession>
<name>A0A848LPE8_9BACT</name>
<evidence type="ECO:0000313" key="10">
    <source>
        <dbReference type="Proteomes" id="UP000518300"/>
    </source>
</evidence>
<dbReference type="PANTHER" id="PTHR43327">
    <property type="entry name" value="STOMATIN-LIKE PROTEIN 2, MITOCHONDRIAL"/>
    <property type="match status" value="1"/>
</dbReference>
<evidence type="ECO:0000256" key="1">
    <source>
        <dbReference type="ARBA" id="ARBA00004167"/>
    </source>
</evidence>
<dbReference type="SMART" id="SM00244">
    <property type="entry name" value="PHB"/>
    <property type="match status" value="1"/>
</dbReference>
<proteinExistence type="inferred from homology"/>
<dbReference type="InterPro" id="IPR001972">
    <property type="entry name" value="Stomatin_HflK_fam"/>
</dbReference>
<feature type="region of interest" description="Disordered" evidence="7">
    <location>
        <begin position="322"/>
        <end position="376"/>
    </location>
</feature>
<dbReference type="SUPFAM" id="SSF117892">
    <property type="entry name" value="Band 7/SPFH domain"/>
    <property type="match status" value="1"/>
</dbReference>
<feature type="domain" description="Band 7" evidence="8">
    <location>
        <begin position="21"/>
        <end position="192"/>
    </location>
</feature>
<evidence type="ECO:0000259" key="8">
    <source>
        <dbReference type="SMART" id="SM00244"/>
    </source>
</evidence>
<sequence>MTFVTVLFLVAAVVVGFALVTGIRIVPQAKVMVVERLGRFHSVATSGLNILIPFLDSPRPIEMRVGNRYLRSNMVDMREQVMGFDTVQVITHDNVNMEVGSVIYYQIVDPAKALYQVENLALAIEQLTMTNLRNIMGGLTLDQTLTSRETVNAKLRMVLDEATEKWGVKVTRVELREIEPPQAIKSAMAKQMTAERERRAEVTKAEGDKAAAILQAEGEKISRILRAEAERDAEVARAEGRKRAVMLEAEGKAEATRLLFEAVHQGRATPEVLALRYMETLQELGKGDNKMFIPYEATAALGAVSAIKDVFNAELGSAKQRPAPAAPAARSQAPSAAALSAQAISRAPAAPEPATLTGVPAGPARRPRPSAEPQED</sequence>
<dbReference type="AlphaFoldDB" id="A0A848LPE8"/>
<evidence type="ECO:0000256" key="3">
    <source>
        <dbReference type="ARBA" id="ARBA00017055"/>
    </source>
</evidence>
<dbReference type="InterPro" id="IPR001107">
    <property type="entry name" value="Band_7"/>
</dbReference>
<dbReference type="Proteomes" id="UP000518300">
    <property type="component" value="Unassembled WGS sequence"/>
</dbReference>
<organism evidence="9 10">
    <name type="scientific">Pyxidicoccus fallax</name>
    <dbReference type="NCBI Taxonomy" id="394095"/>
    <lineage>
        <taxon>Bacteria</taxon>
        <taxon>Pseudomonadati</taxon>
        <taxon>Myxococcota</taxon>
        <taxon>Myxococcia</taxon>
        <taxon>Myxococcales</taxon>
        <taxon>Cystobacterineae</taxon>
        <taxon>Myxococcaceae</taxon>
        <taxon>Pyxidicoccus</taxon>
    </lineage>
</organism>
<dbReference type="PANTHER" id="PTHR43327:SF10">
    <property type="entry name" value="STOMATIN-LIKE PROTEIN 2, MITOCHONDRIAL"/>
    <property type="match status" value="1"/>
</dbReference>
<dbReference type="InterPro" id="IPR036013">
    <property type="entry name" value="Band_7/SPFH_dom_sf"/>
</dbReference>